<feature type="coiled-coil region" evidence="1">
    <location>
        <begin position="7"/>
        <end position="41"/>
    </location>
</feature>
<dbReference type="EMBL" id="CP157743">
    <property type="protein sequence ID" value="XBS18806.1"/>
    <property type="molecule type" value="Genomic_DNA"/>
</dbReference>
<keyword evidence="1" id="KW-0175">Coiled coil</keyword>
<protein>
    <submittedName>
        <fullName evidence="2">Uncharacterized protein</fullName>
    </submittedName>
</protein>
<sequence length="200" mass="22664">MDSEKLKTSLEKSRSQALKELQNLRGEIEQINDEIHWLNNAPLPLDDALVNIDRFIKNYSDASSVEQFFHERKIASPGVFDTKVDFDRMIIDPSGSERIINAAANVADVLIPIFGDTMRRHLHDMAKREASNIESGPPLAERPQLKADLLKRRYALEVEEEALICATEDLGMAGFYRRSDVNPEVVLMMEVEDEPVKANV</sequence>
<reference evidence="2 3" key="1">
    <citation type="journal article" date="2024" name="Microbiology">
        <title>Methylomarinum rosea sp. nov., a novel halophilic methanotrophic bacterium from the hypersaline Lake Elton.</title>
        <authorList>
            <person name="Suleimanov R.Z."/>
            <person name="Oshkin I.Y."/>
            <person name="Danilova O.V."/>
            <person name="Suzina N.E."/>
            <person name="Dedysh S.N."/>
        </authorList>
    </citation>
    <scope>NUCLEOTIDE SEQUENCE [LARGE SCALE GENOMIC DNA]</scope>
    <source>
        <strain evidence="2 3">Ch1-1</strain>
    </source>
</reference>
<organism evidence="2 3">
    <name type="scientific">Methylomarinum roseum</name>
    <dbReference type="NCBI Taxonomy" id="3067653"/>
    <lineage>
        <taxon>Bacteria</taxon>
        <taxon>Pseudomonadati</taxon>
        <taxon>Pseudomonadota</taxon>
        <taxon>Gammaproteobacteria</taxon>
        <taxon>Methylococcales</taxon>
        <taxon>Methylococcaceae</taxon>
        <taxon>Methylomarinum</taxon>
    </lineage>
</organism>
<name>A0AAU7NQ30_9GAMM</name>
<evidence type="ECO:0000313" key="2">
    <source>
        <dbReference type="EMBL" id="XBS18806.1"/>
    </source>
</evidence>
<keyword evidence="3" id="KW-1185">Reference proteome</keyword>
<gene>
    <name evidence="2" type="ORF">Q9L42_010500</name>
</gene>
<dbReference type="RefSeq" id="WP_305908478.1">
    <property type="nucleotide sequence ID" value="NZ_CP157743.1"/>
</dbReference>
<proteinExistence type="predicted"/>
<dbReference type="Proteomes" id="UP001225378">
    <property type="component" value="Chromosome"/>
</dbReference>
<dbReference type="AlphaFoldDB" id="A0AAU7NQ30"/>
<evidence type="ECO:0000313" key="3">
    <source>
        <dbReference type="Proteomes" id="UP001225378"/>
    </source>
</evidence>
<accession>A0AAU7NQ30</accession>
<dbReference type="KEGG" id="mech:Q9L42_010500"/>
<evidence type="ECO:0000256" key="1">
    <source>
        <dbReference type="SAM" id="Coils"/>
    </source>
</evidence>